<dbReference type="Proteomes" id="UP000266196">
    <property type="component" value="Unassembled WGS sequence"/>
</dbReference>
<evidence type="ECO:0000313" key="2">
    <source>
        <dbReference type="Proteomes" id="UP000266196"/>
    </source>
</evidence>
<dbReference type="EMBL" id="QUTE01015504">
    <property type="protein sequence ID" value="RHY99671.1"/>
    <property type="molecule type" value="Genomic_DNA"/>
</dbReference>
<sequence>VNVTVSVLQPVVQPKPTNKPKPVVSKTVFVQLPGVQVKERSDFNSTANKA</sequence>
<feature type="non-terminal residue" evidence="1">
    <location>
        <position position="1"/>
    </location>
</feature>
<organism evidence="1 2">
    <name type="scientific">Aphanomyces astaci</name>
    <name type="common">Crayfish plague agent</name>
    <dbReference type="NCBI Taxonomy" id="112090"/>
    <lineage>
        <taxon>Eukaryota</taxon>
        <taxon>Sar</taxon>
        <taxon>Stramenopiles</taxon>
        <taxon>Oomycota</taxon>
        <taxon>Saprolegniomycetes</taxon>
        <taxon>Saprolegniales</taxon>
        <taxon>Verrucalvaceae</taxon>
        <taxon>Aphanomyces</taxon>
    </lineage>
</organism>
<reference evidence="1 2" key="1">
    <citation type="submission" date="2018-08" db="EMBL/GenBank/DDBJ databases">
        <title>Aphanomyces genome sequencing and annotation.</title>
        <authorList>
            <person name="Minardi D."/>
            <person name="Oidtmann B."/>
            <person name="Van Der Giezen M."/>
            <person name="Studholme D.J."/>
        </authorList>
    </citation>
    <scope>NUCLEOTIDE SEQUENCE [LARGE SCALE GENOMIC DNA]</scope>
    <source>
        <strain evidence="1 2">197901</strain>
    </source>
</reference>
<proteinExistence type="predicted"/>
<evidence type="ECO:0000313" key="1">
    <source>
        <dbReference type="EMBL" id="RHY99671.1"/>
    </source>
</evidence>
<accession>A0A397EMD1</accession>
<name>A0A397EMD1_APHAT</name>
<comment type="caution">
    <text evidence="1">The sequence shown here is derived from an EMBL/GenBank/DDBJ whole genome shotgun (WGS) entry which is preliminary data.</text>
</comment>
<protein>
    <submittedName>
        <fullName evidence="1">Uncharacterized protein</fullName>
    </submittedName>
</protein>
<dbReference type="AlphaFoldDB" id="A0A397EMD1"/>
<gene>
    <name evidence="1" type="ORF">DYB31_014695</name>
</gene>